<feature type="region of interest" description="Disordered" evidence="7">
    <location>
        <begin position="236"/>
        <end position="281"/>
    </location>
</feature>
<keyword evidence="8" id="KW-0472">Membrane</keyword>
<evidence type="ECO:0000259" key="9">
    <source>
        <dbReference type="PROSITE" id="PS50049"/>
    </source>
</evidence>
<evidence type="ECO:0000256" key="4">
    <source>
        <dbReference type="ARBA" id="ARBA00022525"/>
    </source>
</evidence>
<evidence type="ECO:0000256" key="3">
    <source>
        <dbReference type="ARBA" id="ARBA00022514"/>
    </source>
</evidence>
<evidence type="ECO:0000256" key="6">
    <source>
        <dbReference type="ARBA" id="ARBA00023180"/>
    </source>
</evidence>
<comment type="similarity">
    <text evidence="2">Belongs to the tumor necrosis factor family.</text>
</comment>
<evidence type="ECO:0000313" key="11">
    <source>
        <dbReference type="Proteomes" id="UP000789390"/>
    </source>
</evidence>
<comment type="subcellular location">
    <subcellularLocation>
        <location evidence="1">Secreted</location>
    </subcellularLocation>
</comment>
<dbReference type="PANTHER" id="PTHR15151:SF24">
    <property type="entry name" value="A PROLIFERATION-INDUCING LIGAND-LIKE PROTEIN-RELATED"/>
    <property type="match status" value="1"/>
</dbReference>
<dbReference type="OrthoDB" id="6159739at2759"/>
<evidence type="ECO:0000256" key="2">
    <source>
        <dbReference type="ARBA" id="ARBA00008670"/>
    </source>
</evidence>
<dbReference type="Pfam" id="PF00229">
    <property type="entry name" value="TNF"/>
    <property type="match status" value="1"/>
</dbReference>
<dbReference type="Proteomes" id="UP000789390">
    <property type="component" value="Unassembled WGS sequence"/>
</dbReference>
<evidence type="ECO:0000256" key="7">
    <source>
        <dbReference type="SAM" id="MobiDB-lite"/>
    </source>
</evidence>
<keyword evidence="8" id="KW-0812">Transmembrane</keyword>
<sequence>MRPAAIMTSKAASSLLRSEQLTSEREAIISTVTMQQQQQPQKAAAKDEIRAPAMGRNLTFKVRRPSSRLDVTLKRKKERCQLLPHYITWPLLIAISTACVALVTFHLWFTWHLQRKVEALQSRVETLSTLDLEELRVQLRNLYDLYDGGTELKNNLLEQHVFAEKNQETDQPGEILLMDFGLAGDDEKSTTLLNSLEDSPIEKDITVFSSIHTPNERNEMLEVDILSGERLLGKNSKRVSKLDQQQHESNSKFNRKKRQADLSSHTQDGVPIFDRGYGATPNRTEGLRIYQSLLANSGRNEPQSSNAANLQTDTVVQQPHHRQNNFWRNRKEKPRHRHQKPTTRSPLTDDIELSSIPEFDAANGQDLRSVDTSTGSPPAKSSVAPNVEFRHSRVKTSSETRDNGPLSVDQKIWSTSRNNGIFSIGAGPYAGASQEDRISAATAPAILTKTVTASIGSSSQMRQQPNIYKVNQPAMNSRSSSPQSNSENEDFVSRDSPPSSSSSSSSAKKRINKKQLRDLSHTATAVHLVADTRNSTSASFENQVEIASRNELGLHTSWKIAPSNWDSPLKTTPLVKIDGAILTVKQSGLYFIYAQVHYLDEHSTNAYEVFINTEPFLRCITSAFSETSFPKANTCYTAAATQLREGDKLFLRDIEPLRYSVLQPSKTFFGLIRMAPIADFS</sequence>
<feature type="compositionally biased region" description="Basic residues" evidence="7">
    <location>
        <begin position="319"/>
        <end position="341"/>
    </location>
</feature>
<feature type="compositionally biased region" description="Polar residues" evidence="7">
    <location>
        <begin position="297"/>
        <end position="317"/>
    </location>
</feature>
<feature type="transmembrane region" description="Helical" evidence="8">
    <location>
        <begin position="86"/>
        <end position="109"/>
    </location>
</feature>
<dbReference type="Gene3D" id="2.60.120.40">
    <property type="match status" value="1"/>
</dbReference>
<keyword evidence="5" id="KW-1015">Disulfide bond</keyword>
<reference evidence="10" key="1">
    <citation type="submission" date="2021-11" db="EMBL/GenBank/DDBJ databases">
        <authorList>
            <person name="Schell T."/>
        </authorList>
    </citation>
    <scope>NUCLEOTIDE SEQUENCE</scope>
    <source>
        <strain evidence="10">M5</strain>
    </source>
</reference>
<feature type="compositionally biased region" description="Basic and acidic residues" evidence="7">
    <location>
        <begin position="388"/>
        <end position="402"/>
    </location>
</feature>
<dbReference type="InterPro" id="IPR021184">
    <property type="entry name" value="TNF_CS"/>
</dbReference>
<feature type="region of interest" description="Disordered" evidence="7">
    <location>
        <begin position="297"/>
        <end position="408"/>
    </location>
</feature>
<keyword evidence="4" id="KW-0964">Secreted</keyword>
<dbReference type="EMBL" id="CAKKLH010000095">
    <property type="protein sequence ID" value="CAH0102851.1"/>
    <property type="molecule type" value="Genomic_DNA"/>
</dbReference>
<feature type="compositionally biased region" description="Basic and acidic residues" evidence="7">
    <location>
        <begin position="240"/>
        <end position="250"/>
    </location>
</feature>
<dbReference type="PROSITE" id="PS50049">
    <property type="entry name" value="THD_2"/>
    <property type="match status" value="1"/>
</dbReference>
<dbReference type="InterPro" id="IPR006052">
    <property type="entry name" value="TNF_dom"/>
</dbReference>
<dbReference type="GO" id="GO:0016020">
    <property type="term" value="C:membrane"/>
    <property type="evidence" value="ECO:0007669"/>
    <property type="project" value="InterPro"/>
</dbReference>
<dbReference type="GO" id="GO:0006955">
    <property type="term" value="P:immune response"/>
    <property type="evidence" value="ECO:0007669"/>
    <property type="project" value="InterPro"/>
</dbReference>
<evidence type="ECO:0000313" key="10">
    <source>
        <dbReference type="EMBL" id="CAH0102851.1"/>
    </source>
</evidence>
<feature type="region of interest" description="Disordered" evidence="7">
    <location>
        <begin position="471"/>
        <end position="516"/>
    </location>
</feature>
<feature type="domain" description="THD" evidence="9">
    <location>
        <begin position="524"/>
        <end position="674"/>
    </location>
</feature>
<keyword evidence="6" id="KW-0325">Glycoprotein</keyword>
<name>A0A8J2REB9_9CRUS</name>
<keyword evidence="8" id="KW-1133">Transmembrane helix</keyword>
<keyword evidence="3" id="KW-0202">Cytokine</keyword>
<evidence type="ECO:0000256" key="1">
    <source>
        <dbReference type="ARBA" id="ARBA00004613"/>
    </source>
</evidence>
<keyword evidence="11" id="KW-1185">Reference proteome</keyword>
<dbReference type="GO" id="GO:0005164">
    <property type="term" value="F:tumor necrosis factor receptor binding"/>
    <property type="evidence" value="ECO:0007669"/>
    <property type="project" value="InterPro"/>
</dbReference>
<feature type="compositionally biased region" description="Low complexity" evidence="7">
    <location>
        <begin position="496"/>
        <end position="506"/>
    </location>
</feature>
<protein>
    <recommendedName>
        <fullName evidence="9">THD domain-containing protein</fullName>
    </recommendedName>
</protein>
<gene>
    <name evidence="10" type="ORF">DGAL_LOCUS5375</name>
</gene>
<proteinExistence type="inferred from homology"/>
<dbReference type="PROSITE" id="PS00251">
    <property type="entry name" value="THD_1"/>
    <property type="match status" value="1"/>
</dbReference>
<comment type="caution">
    <text evidence="10">The sequence shown here is derived from an EMBL/GenBank/DDBJ whole genome shotgun (WGS) entry which is preliminary data.</text>
</comment>
<dbReference type="PANTHER" id="PTHR15151">
    <property type="entry name" value="PROTEIN EIGER"/>
    <property type="match status" value="1"/>
</dbReference>
<dbReference type="SMART" id="SM00207">
    <property type="entry name" value="TNF"/>
    <property type="match status" value="1"/>
</dbReference>
<dbReference type="GO" id="GO:0005125">
    <property type="term" value="F:cytokine activity"/>
    <property type="evidence" value="ECO:0007669"/>
    <property type="project" value="UniProtKB-KW"/>
</dbReference>
<organism evidence="10 11">
    <name type="scientific">Daphnia galeata</name>
    <dbReference type="NCBI Taxonomy" id="27404"/>
    <lineage>
        <taxon>Eukaryota</taxon>
        <taxon>Metazoa</taxon>
        <taxon>Ecdysozoa</taxon>
        <taxon>Arthropoda</taxon>
        <taxon>Crustacea</taxon>
        <taxon>Branchiopoda</taxon>
        <taxon>Diplostraca</taxon>
        <taxon>Cladocera</taxon>
        <taxon>Anomopoda</taxon>
        <taxon>Daphniidae</taxon>
        <taxon>Daphnia</taxon>
    </lineage>
</organism>
<accession>A0A8J2REB9</accession>
<evidence type="ECO:0000256" key="5">
    <source>
        <dbReference type="ARBA" id="ARBA00023157"/>
    </source>
</evidence>
<feature type="compositionally biased region" description="Low complexity" evidence="7">
    <location>
        <begin position="476"/>
        <end position="486"/>
    </location>
</feature>
<dbReference type="InterPro" id="IPR008983">
    <property type="entry name" value="Tumour_necrosis_fac-like_dom"/>
</dbReference>
<dbReference type="AlphaFoldDB" id="A0A8J2REB9"/>
<dbReference type="InterPro" id="IPR051748">
    <property type="entry name" value="TNF_Ligand_Superfamily"/>
</dbReference>
<dbReference type="GO" id="GO:0005615">
    <property type="term" value="C:extracellular space"/>
    <property type="evidence" value="ECO:0007669"/>
    <property type="project" value="UniProtKB-KW"/>
</dbReference>
<evidence type="ECO:0000256" key="8">
    <source>
        <dbReference type="SAM" id="Phobius"/>
    </source>
</evidence>
<dbReference type="SUPFAM" id="SSF49842">
    <property type="entry name" value="TNF-like"/>
    <property type="match status" value="1"/>
</dbReference>